<dbReference type="Proteomes" id="UP000291084">
    <property type="component" value="Chromosome 4"/>
</dbReference>
<gene>
    <name evidence="2" type="primary">Vigan.04G240000</name>
    <name evidence="2" type="ORF">VIGAN_04240000</name>
</gene>
<keyword evidence="3" id="KW-1185">Reference proteome</keyword>
<evidence type="ECO:0000313" key="3">
    <source>
        <dbReference type="Proteomes" id="UP000291084"/>
    </source>
</evidence>
<dbReference type="EMBL" id="AP015037">
    <property type="protein sequence ID" value="BAT84920.1"/>
    <property type="molecule type" value="Genomic_DNA"/>
</dbReference>
<protein>
    <submittedName>
        <fullName evidence="2">Uncharacterized protein</fullName>
    </submittedName>
</protein>
<keyword evidence="1" id="KW-1133">Transmembrane helix</keyword>
<evidence type="ECO:0000313" key="2">
    <source>
        <dbReference type="EMBL" id="BAT84920.1"/>
    </source>
</evidence>
<accession>A0A0S3RWH5</accession>
<sequence>WGFQGKGKIIGGESYVMFFILLQFCFGDNIDVYLTCYFLWIEWFCCIAFCLIMLLSFWQRWIEIPRLYYKVN</sequence>
<name>A0A0S3RWH5_PHAAN</name>
<keyword evidence="1" id="KW-0472">Membrane</keyword>
<proteinExistence type="predicted"/>
<feature type="non-terminal residue" evidence="2">
    <location>
        <position position="1"/>
    </location>
</feature>
<feature type="transmembrane region" description="Helical" evidence="1">
    <location>
        <begin position="37"/>
        <end position="58"/>
    </location>
</feature>
<dbReference type="AlphaFoldDB" id="A0A0S3RWH5"/>
<keyword evidence="1" id="KW-0812">Transmembrane</keyword>
<evidence type="ECO:0000256" key="1">
    <source>
        <dbReference type="SAM" id="Phobius"/>
    </source>
</evidence>
<reference evidence="2 3" key="1">
    <citation type="journal article" date="2015" name="Sci. Rep.">
        <title>The power of single molecule real-time sequencing technology in the de novo assembly of a eukaryotic genome.</title>
        <authorList>
            <person name="Sakai H."/>
            <person name="Naito K."/>
            <person name="Ogiso-Tanaka E."/>
            <person name="Takahashi Y."/>
            <person name="Iseki K."/>
            <person name="Muto C."/>
            <person name="Satou K."/>
            <person name="Teruya K."/>
            <person name="Shiroma A."/>
            <person name="Shimoji M."/>
            <person name="Hirano T."/>
            <person name="Itoh T."/>
            <person name="Kaga A."/>
            <person name="Tomooka N."/>
        </authorList>
    </citation>
    <scope>NUCLEOTIDE SEQUENCE [LARGE SCALE GENOMIC DNA]</scope>
    <source>
        <strain evidence="3">cv. Shumari</strain>
    </source>
</reference>
<organism evidence="2 3">
    <name type="scientific">Vigna angularis var. angularis</name>
    <dbReference type="NCBI Taxonomy" id="157739"/>
    <lineage>
        <taxon>Eukaryota</taxon>
        <taxon>Viridiplantae</taxon>
        <taxon>Streptophyta</taxon>
        <taxon>Embryophyta</taxon>
        <taxon>Tracheophyta</taxon>
        <taxon>Spermatophyta</taxon>
        <taxon>Magnoliopsida</taxon>
        <taxon>eudicotyledons</taxon>
        <taxon>Gunneridae</taxon>
        <taxon>Pentapetalae</taxon>
        <taxon>rosids</taxon>
        <taxon>fabids</taxon>
        <taxon>Fabales</taxon>
        <taxon>Fabaceae</taxon>
        <taxon>Papilionoideae</taxon>
        <taxon>50 kb inversion clade</taxon>
        <taxon>NPAAA clade</taxon>
        <taxon>indigoferoid/millettioid clade</taxon>
        <taxon>Phaseoleae</taxon>
        <taxon>Vigna</taxon>
    </lineage>
</organism>